<evidence type="ECO:0000313" key="1">
    <source>
        <dbReference type="EMBL" id="NCJ06715.1"/>
    </source>
</evidence>
<keyword evidence="2" id="KW-1185">Reference proteome</keyword>
<organism evidence="1 2">
    <name type="scientific">Petrachloros mirabilis ULC683</name>
    <dbReference type="NCBI Taxonomy" id="2781853"/>
    <lineage>
        <taxon>Bacteria</taxon>
        <taxon>Bacillati</taxon>
        <taxon>Cyanobacteriota</taxon>
        <taxon>Cyanophyceae</taxon>
        <taxon>Synechococcales</taxon>
        <taxon>Petrachlorosaceae</taxon>
        <taxon>Petrachloros</taxon>
        <taxon>Petrachloros mirabilis</taxon>
    </lineage>
</organism>
<sequence>MTSKISKFEVLGYYAKKFQRLRVDRAHGVAPHKPILLLAVMELFERNAIAENRIDLSPQLNHTFLKYWSYLGSASHNPDIARPYFHMKSGKFWHFIPKSGFEGVLTAKIKLKTLTEVRKTIAYAYVDEDLFDFWQDTPSRNSLQAVLVSRWFPGQLEEVKEISLTDEFQDPPGYFMDAYAMYIDRLKEA</sequence>
<dbReference type="RefSeq" id="WP_161825190.1">
    <property type="nucleotide sequence ID" value="NZ_WVIC01000015.1"/>
</dbReference>
<dbReference type="Proteomes" id="UP000607397">
    <property type="component" value="Unassembled WGS sequence"/>
</dbReference>
<gene>
    <name evidence="1" type="ORF">GS597_09385</name>
</gene>
<protein>
    <submittedName>
        <fullName evidence="1">Uncharacterized protein</fullName>
    </submittedName>
</protein>
<name>A0A8K2A837_9CYAN</name>
<comment type="caution">
    <text evidence="1">The sequence shown here is derived from an EMBL/GenBank/DDBJ whole genome shotgun (WGS) entry which is preliminary data.</text>
</comment>
<evidence type="ECO:0000313" key="2">
    <source>
        <dbReference type="Proteomes" id="UP000607397"/>
    </source>
</evidence>
<reference evidence="1" key="1">
    <citation type="submission" date="2019-12" db="EMBL/GenBank/DDBJ databases">
        <title>High-Quality draft genome sequences of three cyanobacteria isolated from the limestone walls of the Old Cathedral of Coimbra.</title>
        <authorList>
            <person name="Tiago I."/>
            <person name="Soares F."/>
            <person name="Portugal A."/>
        </authorList>
    </citation>
    <scope>NUCLEOTIDE SEQUENCE [LARGE SCALE GENOMIC DNA]</scope>
    <source>
        <strain evidence="1">C</strain>
    </source>
</reference>
<dbReference type="EMBL" id="WVIC01000015">
    <property type="protein sequence ID" value="NCJ06715.1"/>
    <property type="molecule type" value="Genomic_DNA"/>
</dbReference>
<proteinExistence type="predicted"/>
<accession>A0A8K2A837</accession>
<dbReference type="AlphaFoldDB" id="A0A8K2A837"/>